<dbReference type="GeneID" id="18923202"/>
<keyword evidence="3" id="KW-1185">Reference proteome</keyword>
<dbReference type="InParanoid" id="F4RQM3"/>
<protein>
    <submittedName>
        <fullName evidence="2">Secreted protein</fullName>
    </submittedName>
</protein>
<evidence type="ECO:0000313" key="2">
    <source>
        <dbReference type="EMBL" id="EGG05489.1"/>
    </source>
</evidence>
<organism evidence="3">
    <name type="scientific">Melampsora larici-populina (strain 98AG31 / pathotype 3-4-7)</name>
    <name type="common">Poplar leaf rust fungus</name>
    <dbReference type="NCBI Taxonomy" id="747676"/>
    <lineage>
        <taxon>Eukaryota</taxon>
        <taxon>Fungi</taxon>
        <taxon>Dikarya</taxon>
        <taxon>Basidiomycota</taxon>
        <taxon>Pucciniomycotina</taxon>
        <taxon>Pucciniomycetes</taxon>
        <taxon>Pucciniales</taxon>
        <taxon>Melampsoraceae</taxon>
        <taxon>Melampsora</taxon>
    </lineage>
</organism>
<dbReference type="EMBL" id="GL883113">
    <property type="protein sequence ID" value="EGG05489.1"/>
    <property type="molecule type" value="Genomic_DNA"/>
</dbReference>
<dbReference type="KEGG" id="mlr:MELLADRAFT_107547"/>
<dbReference type="VEuPathDB" id="FungiDB:MELLADRAFT_107547"/>
<dbReference type="OrthoDB" id="10397797at2759"/>
<dbReference type="AlphaFoldDB" id="F4RQM3"/>
<evidence type="ECO:0000313" key="3">
    <source>
        <dbReference type="Proteomes" id="UP000001072"/>
    </source>
</evidence>
<dbReference type="RefSeq" id="XP_007411411.1">
    <property type="nucleotide sequence ID" value="XM_007411349.1"/>
</dbReference>
<dbReference type="HOGENOM" id="CLU_1695888_0_0_1"/>
<dbReference type="Proteomes" id="UP000001072">
    <property type="component" value="Unassembled WGS sequence"/>
</dbReference>
<proteinExistence type="predicted"/>
<feature type="signal peptide" evidence="1">
    <location>
        <begin position="1"/>
        <end position="22"/>
    </location>
</feature>
<evidence type="ECO:0000256" key="1">
    <source>
        <dbReference type="SAM" id="SignalP"/>
    </source>
</evidence>
<accession>F4RQM3</accession>
<keyword evidence="1" id="KW-0732">Signal</keyword>
<name>F4RQM3_MELLP</name>
<gene>
    <name evidence="2" type="ORF">MELLADRAFT_107547</name>
</gene>
<reference evidence="3" key="1">
    <citation type="journal article" date="2011" name="Proc. Natl. Acad. Sci. U.S.A.">
        <title>Obligate biotrophy features unraveled by the genomic analysis of rust fungi.</title>
        <authorList>
            <person name="Duplessis S."/>
            <person name="Cuomo C.A."/>
            <person name="Lin Y.-C."/>
            <person name="Aerts A."/>
            <person name="Tisserant E."/>
            <person name="Veneault-Fourrey C."/>
            <person name="Joly D.L."/>
            <person name="Hacquard S."/>
            <person name="Amselem J."/>
            <person name="Cantarel B.L."/>
            <person name="Chiu R."/>
            <person name="Coutinho P.M."/>
            <person name="Feau N."/>
            <person name="Field M."/>
            <person name="Frey P."/>
            <person name="Gelhaye E."/>
            <person name="Goldberg J."/>
            <person name="Grabherr M.G."/>
            <person name="Kodira C.D."/>
            <person name="Kohler A."/>
            <person name="Kuees U."/>
            <person name="Lindquist E.A."/>
            <person name="Lucas S.M."/>
            <person name="Mago R."/>
            <person name="Mauceli E."/>
            <person name="Morin E."/>
            <person name="Murat C."/>
            <person name="Pangilinan J.L."/>
            <person name="Park R."/>
            <person name="Pearson M."/>
            <person name="Quesneville H."/>
            <person name="Rouhier N."/>
            <person name="Sakthikumar S."/>
            <person name="Salamov A.A."/>
            <person name="Schmutz J."/>
            <person name="Selles B."/>
            <person name="Shapiro H."/>
            <person name="Tanguay P."/>
            <person name="Tuskan G.A."/>
            <person name="Henrissat B."/>
            <person name="Van de Peer Y."/>
            <person name="Rouze P."/>
            <person name="Ellis J.G."/>
            <person name="Dodds P.N."/>
            <person name="Schein J.E."/>
            <person name="Zhong S."/>
            <person name="Hamelin R.C."/>
            <person name="Grigoriev I.V."/>
            <person name="Szabo L.J."/>
            <person name="Martin F."/>
        </authorList>
    </citation>
    <scope>NUCLEOTIDE SEQUENCE [LARGE SCALE GENOMIC DNA]</scope>
    <source>
        <strain evidence="3">98AG31 / pathotype 3-4-7</strain>
    </source>
</reference>
<sequence length="155" mass="17026">MQNLHLLSILLCLFGILAPVFTQTQQDRDIIHKFTGVLASYLQAGQYKSIYDMMGAGATVTVDNQIFGTSKTVSNRDDFAGILYAYKSFAPISLASIDTPVYLSTPNFFKVKIGAVLGLKVNPFGTPIRLETVITFKTKHPKLGQVQSAKLTVHK</sequence>
<feature type="chain" id="PRO_5003317868" evidence="1">
    <location>
        <begin position="23"/>
        <end position="155"/>
    </location>
</feature>